<evidence type="ECO:0008006" key="3">
    <source>
        <dbReference type="Google" id="ProtNLM"/>
    </source>
</evidence>
<organism evidence="1 2">
    <name type="scientific">Subtercola lobariae</name>
    <dbReference type="NCBI Taxonomy" id="1588641"/>
    <lineage>
        <taxon>Bacteria</taxon>
        <taxon>Bacillati</taxon>
        <taxon>Actinomycetota</taxon>
        <taxon>Actinomycetes</taxon>
        <taxon>Micrococcales</taxon>
        <taxon>Microbacteriaceae</taxon>
        <taxon>Subtercola</taxon>
    </lineage>
</organism>
<name>A0A917B7N1_9MICO</name>
<gene>
    <name evidence="1" type="ORF">GCM10011399_18940</name>
</gene>
<evidence type="ECO:0000313" key="1">
    <source>
        <dbReference type="EMBL" id="GGF25662.1"/>
    </source>
</evidence>
<sequence>MLAFESAAAIWGCDRWGGWPDTVHLIVDQVAGPTRSEGVKVHRGSTDRVVERNGFLVTDYRRTLLDLARVMPFAQSVIALDEALNRKRVGDHLAQQREALLDELAILSTSRGRAKAIQAVQFTDGQAANGGESYARVLMHALGFPPPALQTEHRNPRGGNYFTDFEWPEYRLIGELDGRGKYLKTEYLGRMSPGEAVVEEKIREDHLRAEGFRFARWTTDELHNPARFRPLLLGAGLPVRPLRTR</sequence>
<proteinExistence type="predicted"/>
<dbReference type="Proteomes" id="UP000598775">
    <property type="component" value="Unassembled WGS sequence"/>
</dbReference>
<comment type="caution">
    <text evidence="1">The sequence shown here is derived from an EMBL/GenBank/DDBJ whole genome shotgun (WGS) entry which is preliminary data.</text>
</comment>
<dbReference type="EMBL" id="BMGP01000003">
    <property type="protein sequence ID" value="GGF25662.1"/>
    <property type="molecule type" value="Genomic_DNA"/>
</dbReference>
<evidence type="ECO:0000313" key="2">
    <source>
        <dbReference type="Proteomes" id="UP000598775"/>
    </source>
</evidence>
<protein>
    <recommendedName>
        <fullName evidence="3">DUF559 domain-containing protein</fullName>
    </recommendedName>
</protein>
<dbReference type="AlphaFoldDB" id="A0A917B7N1"/>
<accession>A0A917B7N1</accession>
<keyword evidence="2" id="KW-1185">Reference proteome</keyword>
<reference evidence="1 2" key="1">
    <citation type="journal article" date="2014" name="Int. J. Syst. Evol. Microbiol.">
        <title>Complete genome sequence of Corynebacterium casei LMG S-19264T (=DSM 44701T), isolated from a smear-ripened cheese.</title>
        <authorList>
            <consortium name="US DOE Joint Genome Institute (JGI-PGF)"/>
            <person name="Walter F."/>
            <person name="Albersmeier A."/>
            <person name="Kalinowski J."/>
            <person name="Ruckert C."/>
        </authorList>
    </citation>
    <scope>NUCLEOTIDE SEQUENCE [LARGE SCALE GENOMIC DNA]</scope>
    <source>
        <strain evidence="1 2">CGMCC 1.12976</strain>
    </source>
</reference>